<dbReference type="Proteomes" id="UP000515512">
    <property type="component" value="Chromosome"/>
</dbReference>
<evidence type="ECO:0000256" key="2">
    <source>
        <dbReference type="ARBA" id="ARBA00013187"/>
    </source>
</evidence>
<comment type="similarity">
    <text evidence="6">Belongs to the class-II pyridoxal-phosphate-dependent aminotransferase family.</text>
</comment>
<dbReference type="EMBL" id="CP059399">
    <property type="protein sequence ID" value="QLY30524.1"/>
    <property type="molecule type" value="Genomic_DNA"/>
</dbReference>
<evidence type="ECO:0000256" key="7">
    <source>
        <dbReference type="SAM" id="MobiDB-lite"/>
    </source>
</evidence>
<evidence type="ECO:0000256" key="6">
    <source>
        <dbReference type="RuleBase" id="RU003693"/>
    </source>
</evidence>
<dbReference type="InterPro" id="IPR004839">
    <property type="entry name" value="Aminotransferase_I/II_large"/>
</dbReference>
<evidence type="ECO:0000313" key="10">
    <source>
        <dbReference type="Proteomes" id="UP000515512"/>
    </source>
</evidence>
<dbReference type="InterPro" id="IPR015424">
    <property type="entry name" value="PyrdxlP-dep_Trfase"/>
</dbReference>
<feature type="domain" description="Aminotransferase class I/classII large" evidence="8">
    <location>
        <begin position="125"/>
        <end position="467"/>
    </location>
</feature>
<dbReference type="PROSITE" id="PS00599">
    <property type="entry name" value="AA_TRANSFER_CLASS_2"/>
    <property type="match status" value="1"/>
</dbReference>
<comment type="catalytic activity">
    <reaction evidence="5">
        <text>6-carboxyhexanoyl-[ACP] + L-alanine + H(+) = (8S)-8-amino-7-oxononanoate + holo-[ACP] + CO2</text>
        <dbReference type="Rhea" id="RHEA:42288"/>
        <dbReference type="Rhea" id="RHEA-COMP:9685"/>
        <dbReference type="Rhea" id="RHEA-COMP:9955"/>
        <dbReference type="ChEBI" id="CHEBI:15378"/>
        <dbReference type="ChEBI" id="CHEBI:16526"/>
        <dbReference type="ChEBI" id="CHEBI:57972"/>
        <dbReference type="ChEBI" id="CHEBI:64479"/>
        <dbReference type="ChEBI" id="CHEBI:78846"/>
        <dbReference type="ChEBI" id="CHEBI:149468"/>
        <dbReference type="EC" id="2.3.1.47"/>
    </reaction>
</comment>
<dbReference type="GO" id="GO:0008483">
    <property type="term" value="F:transaminase activity"/>
    <property type="evidence" value="ECO:0007669"/>
    <property type="project" value="UniProtKB-KW"/>
</dbReference>
<evidence type="ECO:0000256" key="3">
    <source>
        <dbReference type="ARBA" id="ARBA00022679"/>
    </source>
</evidence>
<proteinExistence type="inferred from homology"/>
<evidence type="ECO:0000256" key="5">
    <source>
        <dbReference type="ARBA" id="ARBA00047715"/>
    </source>
</evidence>
<dbReference type="EC" id="2.3.1.47" evidence="2"/>
<reference evidence="9 10" key="1">
    <citation type="submission" date="2020-07" db="EMBL/GenBank/DDBJ databases">
        <authorList>
            <person name="Zhuang K."/>
            <person name="Ran Y."/>
        </authorList>
    </citation>
    <scope>NUCLEOTIDE SEQUENCE [LARGE SCALE GENOMIC DNA]</scope>
    <source>
        <strain evidence="9 10">WCH-YHL-001</strain>
    </source>
</reference>
<dbReference type="GO" id="GO:0008710">
    <property type="term" value="F:8-amino-7-oxononanoate synthase activity"/>
    <property type="evidence" value="ECO:0007669"/>
    <property type="project" value="UniProtKB-EC"/>
</dbReference>
<dbReference type="RefSeq" id="WP_181581722.1">
    <property type="nucleotide sequence ID" value="NZ_CP059399.1"/>
</dbReference>
<dbReference type="InterPro" id="IPR015421">
    <property type="entry name" value="PyrdxlP-dep_Trfase_major"/>
</dbReference>
<protein>
    <recommendedName>
        <fullName evidence="2">8-amino-7-oxononanoate synthase</fullName>
        <ecNumber evidence="2">2.3.1.47</ecNumber>
    </recommendedName>
</protein>
<dbReference type="PANTHER" id="PTHR13693">
    <property type="entry name" value="CLASS II AMINOTRANSFERASE/8-AMINO-7-OXONONANOATE SYNTHASE"/>
    <property type="match status" value="1"/>
</dbReference>
<sequence>MSESARDLARKLLSGNGGGSVGGRTPTPAASVPSAGGQPSTPRPASTAGSGHTGAAGPRSSTPTAAAIRTVRGPGRQFADHPDVAATVQKQAAIAAISAQSGLVNPLFLPRTSPNDTVIRALDTELVNFSAYNYLGLSSHPRVVQAAKDALDQYGASASASRIVAGEIPLYGELEQRLAGIYDVGDAMVTTSGYLTNAGVIGFLLREGDVAICDSLIHGSVVSGTQWAGCRRINFRHNDPESLRSVLRMSRNGFDRALVVLEGHYSMDGTVGRVDELAAIAREFDCAVMVDEAHSFGVFGDHGHGIREHYGMAGAEVDIWMGTLSKALGSCGGFIAADADLIAAMKASAPGVAMLTGGPAPSTIGAALAGLDVLEAEPERVRRLWHNARLFNAALHERGLNVGESQGTPIVPVIVPGEIRAGFVSATLLQRGMYAGAISAPAVPVGKERLRFFITSEHTEQQLISAADLLAETIGLAENLPELAVAG</sequence>
<dbReference type="Gene3D" id="3.40.640.10">
    <property type="entry name" value="Type I PLP-dependent aspartate aminotransferase-like (Major domain)"/>
    <property type="match status" value="1"/>
</dbReference>
<evidence type="ECO:0000259" key="8">
    <source>
        <dbReference type="Pfam" id="PF00155"/>
    </source>
</evidence>
<feature type="region of interest" description="Disordered" evidence="7">
    <location>
        <begin position="1"/>
        <end position="64"/>
    </location>
</feature>
<dbReference type="AlphaFoldDB" id="A0A7D6Z3Y1"/>
<accession>A0A7D6Z3Y1</accession>
<dbReference type="InterPro" id="IPR001917">
    <property type="entry name" value="Aminotrans_II_pyridoxalP_BS"/>
</dbReference>
<dbReference type="GO" id="GO:0030170">
    <property type="term" value="F:pyridoxal phosphate binding"/>
    <property type="evidence" value="ECO:0007669"/>
    <property type="project" value="InterPro"/>
</dbReference>
<keyword evidence="9" id="KW-0032">Aminotransferase</keyword>
<evidence type="ECO:0000256" key="4">
    <source>
        <dbReference type="ARBA" id="ARBA00022898"/>
    </source>
</evidence>
<gene>
    <name evidence="9" type="ORF">H0264_36345</name>
</gene>
<dbReference type="Pfam" id="PF00155">
    <property type="entry name" value="Aminotran_1_2"/>
    <property type="match status" value="1"/>
</dbReference>
<keyword evidence="3 9" id="KW-0808">Transferase</keyword>
<comment type="cofactor">
    <cofactor evidence="1 6">
        <name>pyridoxal 5'-phosphate</name>
        <dbReference type="ChEBI" id="CHEBI:597326"/>
    </cofactor>
</comment>
<organism evidence="9 10">
    <name type="scientific">Nocardia huaxiensis</name>
    <dbReference type="NCBI Taxonomy" id="2755382"/>
    <lineage>
        <taxon>Bacteria</taxon>
        <taxon>Bacillati</taxon>
        <taxon>Actinomycetota</taxon>
        <taxon>Actinomycetes</taxon>
        <taxon>Mycobacteriales</taxon>
        <taxon>Nocardiaceae</taxon>
        <taxon>Nocardia</taxon>
    </lineage>
</organism>
<keyword evidence="10" id="KW-1185">Reference proteome</keyword>
<dbReference type="InterPro" id="IPR050087">
    <property type="entry name" value="AON_synthase_class-II"/>
</dbReference>
<evidence type="ECO:0000256" key="1">
    <source>
        <dbReference type="ARBA" id="ARBA00001933"/>
    </source>
</evidence>
<evidence type="ECO:0000313" key="9">
    <source>
        <dbReference type="EMBL" id="QLY30524.1"/>
    </source>
</evidence>
<feature type="compositionally biased region" description="Basic and acidic residues" evidence="7">
    <location>
        <begin position="1"/>
        <end position="10"/>
    </location>
</feature>
<keyword evidence="4 6" id="KW-0663">Pyridoxal phosphate</keyword>
<name>A0A7D6Z3Y1_9NOCA</name>
<feature type="compositionally biased region" description="Low complexity" evidence="7">
    <location>
        <begin position="45"/>
        <end position="57"/>
    </location>
</feature>
<dbReference type="SUPFAM" id="SSF53383">
    <property type="entry name" value="PLP-dependent transferases"/>
    <property type="match status" value="1"/>
</dbReference>
<dbReference type="InterPro" id="IPR015422">
    <property type="entry name" value="PyrdxlP-dep_Trfase_small"/>
</dbReference>
<dbReference type="KEGG" id="nhu:H0264_36345"/>
<dbReference type="Gene3D" id="3.90.1150.10">
    <property type="entry name" value="Aspartate Aminotransferase, domain 1"/>
    <property type="match status" value="1"/>
</dbReference>